<keyword evidence="6" id="KW-0507">mRNA processing</keyword>
<dbReference type="OrthoDB" id="3361414at2759"/>
<feature type="compositionally biased region" description="Acidic residues" evidence="13">
    <location>
        <begin position="163"/>
        <end position="188"/>
    </location>
</feature>
<feature type="region of interest" description="Disordered" evidence="13">
    <location>
        <begin position="344"/>
        <end position="382"/>
    </location>
</feature>
<feature type="compositionally biased region" description="Low complexity" evidence="13">
    <location>
        <begin position="272"/>
        <end position="287"/>
    </location>
</feature>
<dbReference type="Proteomes" id="UP000054144">
    <property type="component" value="Unassembled WGS sequence"/>
</dbReference>
<keyword evidence="16" id="KW-1185">Reference proteome</keyword>
<protein>
    <recommendedName>
        <fullName evidence="14">Btz domain-containing protein</fullName>
    </recommendedName>
</protein>
<evidence type="ECO:0000313" key="16">
    <source>
        <dbReference type="Proteomes" id="UP000054144"/>
    </source>
</evidence>
<evidence type="ECO:0000256" key="4">
    <source>
        <dbReference type="ARBA" id="ARBA00022448"/>
    </source>
</evidence>
<organism evidence="15 16">
    <name type="scientific">Fistulina hepatica ATCC 64428</name>
    <dbReference type="NCBI Taxonomy" id="1128425"/>
    <lineage>
        <taxon>Eukaryota</taxon>
        <taxon>Fungi</taxon>
        <taxon>Dikarya</taxon>
        <taxon>Basidiomycota</taxon>
        <taxon>Agaricomycotina</taxon>
        <taxon>Agaricomycetes</taxon>
        <taxon>Agaricomycetidae</taxon>
        <taxon>Agaricales</taxon>
        <taxon>Fistulinaceae</taxon>
        <taxon>Fistulina</taxon>
    </lineage>
</organism>
<keyword evidence="8" id="KW-0810">Translation regulation</keyword>
<evidence type="ECO:0000256" key="2">
    <source>
        <dbReference type="ARBA" id="ARBA00004496"/>
    </source>
</evidence>
<evidence type="ECO:0000256" key="7">
    <source>
        <dbReference type="ARBA" id="ARBA00022816"/>
    </source>
</evidence>
<dbReference type="GO" id="GO:0006397">
    <property type="term" value="P:mRNA processing"/>
    <property type="evidence" value="ECO:0007669"/>
    <property type="project" value="UniProtKB-KW"/>
</dbReference>
<evidence type="ECO:0000256" key="5">
    <source>
        <dbReference type="ARBA" id="ARBA00022490"/>
    </source>
</evidence>
<dbReference type="GO" id="GO:0051028">
    <property type="term" value="P:mRNA transport"/>
    <property type="evidence" value="ECO:0007669"/>
    <property type="project" value="UniProtKB-KW"/>
</dbReference>
<evidence type="ECO:0000256" key="10">
    <source>
        <dbReference type="ARBA" id="ARBA00023161"/>
    </source>
</evidence>
<evidence type="ECO:0000256" key="6">
    <source>
        <dbReference type="ARBA" id="ARBA00022664"/>
    </source>
</evidence>
<evidence type="ECO:0000313" key="15">
    <source>
        <dbReference type="EMBL" id="KIY46650.1"/>
    </source>
</evidence>
<evidence type="ECO:0000256" key="13">
    <source>
        <dbReference type="SAM" id="MobiDB-lite"/>
    </source>
</evidence>
<feature type="compositionally biased region" description="Low complexity" evidence="13">
    <location>
        <begin position="410"/>
        <end position="423"/>
    </location>
</feature>
<dbReference type="AlphaFoldDB" id="A0A0D7A7C8"/>
<evidence type="ECO:0000256" key="9">
    <source>
        <dbReference type="ARBA" id="ARBA00022884"/>
    </source>
</evidence>
<feature type="region of interest" description="Disordered" evidence="13">
    <location>
        <begin position="605"/>
        <end position="624"/>
    </location>
</feature>
<feature type="compositionally biased region" description="Basic residues" evidence="13">
    <location>
        <begin position="133"/>
        <end position="148"/>
    </location>
</feature>
<dbReference type="EMBL" id="KN882026">
    <property type="protein sequence ID" value="KIY46650.1"/>
    <property type="molecule type" value="Genomic_DNA"/>
</dbReference>
<keyword evidence="7" id="KW-0509">mRNA transport</keyword>
<dbReference type="GO" id="GO:0003729">
    <property type="term" value="F:mRNA binding"/>
    <property type="evidence" value="ECO:0007669"/>
    <property type="project" value="InterPro"/>
</dbReference>
<dbReference type="GO" id="GO:0005737">
    <property type="term" value="C:cytoplasm"/>
    <property type="evidence" value="ECO:0007669"/>
    <property type="project" value="UniProtKB-SubCell"/>
</dbReference>
<dbReference type="GO" id="GO:0035145">
    <property type="term" value="C:exon-exon junction complex"/>
    <property type="evidence" value="ECO:0007669"/>
    <property type="project" value="InterPro"/>
</dbReference>
<evidence type="ECO:0000259" key="14">
    <source>
        <dbReference type="Pfam" id="PF09405"/>
    </source>
</evidence>
<feature type="domain" description="Btz" evidence="14">
    <location>
        <begin position="283"/>
        <end position="394"/>
    </location>
</feature>
<keyword evidence="11" id="KW-0508">mRNA splicing</keyword>
<proteinExistence type="inferred from homology"/>
<evidence type="ECO:0000256" key="1">
    <source>
        <dbReference type="ARBA" id="ARBA00004123"/>
    </source>
</evidence>
<keyword evidence="10" id="KW-0866">Nonsense-mediated mRNA decay</keyword>
<dbReference type="InterPro" id="IPR018545">
    <property type="entry name" value="Btz_dom"/>
</dbReference>
<dbReference type="GO" id="GO:0008380">
    <property type="term" value="P:RNA splicing"/>
    <property type="evidence" value="ECO:0007669"/>
    <property type="project" value="UniProtKB-KW"/>
</dbReference>
<keyword evidence="5" id="KW-0963">Cytoplasm</keyword>
<comment type="similarity">
    <text evidence="3">Belongs to the CASC3 family.</text>
</comment>
<evidence type="ECO:0000256" key="8">
    <source>
        <dbReference type="ARBA" id="ARBA00022845"/>
    </source>
</evidence>
<evidence type="ECO:0000256" key="12">
    <source>
        <dbReference type="ARBA" id="ARBA00023242"/>
    </source>
</evidence>
<keyword evidence="4" id="KW-0813">Transport</keyword>
<dbReference type="GO" id="GO:0006417">
    <property type="term" value="P:regulation of translation"/>
    <property type="evidence" value="ECO:0007669"/>
    <property type="project" value="UniProtKB-KW"/>
</dbReference>
<feature type="compositionally biased region" description="Low complexity" evidence="13">
    <location>
        <begin position="605"/>
        <end position="617"/>
    </location>
</feature>
<keyword evidence="9" id="KW-0694">RNA-binding</keyword>
<accession>A0A0D7A7C8</accession>
<comment type="subcellular location">
    <subcellularLocation>
        <location evidence="2">Cytoplasm</location>
    </subcellularLocation>
    <subcellularLocation>
        <location evidence="1">Nucleus</location>
    </subcellularLocation>
</comment>
<keyword evidence="12" id="KW-0539">Nucleus</keyword>
<reference evidence="15 16" key="1">
    <citation type="journal article" date="2015" name="Fungal Genet. Biol.">
        <title>Evolution of novel wood decay mechanisms in Agaricales revealed by the genome sequences of Fistulina hepatica and Cylindrobasidium torrendii.</title>
        <authorList>
            <person name="Floudas D."/>
            <person name="Held B.W."/>
            <person name="Riley R."/>
            <person name="Nagy L.G."/>
            <person name="Koehler G."/>
            <person name="Ransdell A.S."/>
            <person name="Younus H."/>
            <person name="Chow J."/>
            <person name="Chiniquy J."/>
            <person name="Lipzen A."/>
            <person name="Tritt A."/>
            <person name="Sun H."/>
            <person name="Haridas S."/>
            <person name="LaButti K."/>
            <person name="Ohm R.A."/>
            <person name="Kues U."/>
            <person name="Blanchette R.A."/>
            <person name="Grigoriev I.V."/>
            <person name="Minto R.E."/>
            <person name="Hibbett D.S."/>
        </authorList>
    </citation>
    <scope>NUCLEOTIDE SEQUENCE [LARGE SCALE GENOMIC DNA]</scope>
    <source>
        <strain evidence="15 16">ATCC 64428</strain>
    </source>
</reference>
<feature type="region of interest" description="Disordered" evidence="13">
    <location>
        <begin position="254"/>
        <end position="294"/>
    </location>
</feature>
<feature type="region of interest" description="Disordered" evidence="13">
    <location>
        <begin position="126"/>
        <end position="212"/>
    </location>
</feature>
<name>A0A0D7A7C8_9AGAR</name>
<evidence type="ECO:0000256" key="11">
    <source>
        <dbReference type="ARBA" id="ARBA00023187"/>
    </source>
</evidence>
<gene>
    <name evidence="15" type="ORF">FISHEDRAFT_60234</name>
</gene>
<dbReference type="GO" id="GO:0000184">
    <property type="term" value="P:nuclear-transcribed mRNA catabolic process, nonsense-mediated decay"/>
    <property type="evidence" value="ECO:0007669"/>
    <property type="project" value="UniProtKB-KW"/>
</dbReference>
<evidence type="ECO:0000256" key="3">
    <source>
        <dbReference type="ARBA" id="ARBA00009548"/>
    </source>
</evidence>
<feature type="region of interest" description="Disordered" evidence="13">
    <location>
        <begin position="403"/>
        <end position="429"/>
    </location>
</feature>
<dbReference type="Pfam" id="PF09405">
    <property type="entry name" value="Btz"/>
    <property type="match status" value="1"/>
</dbReference>
<feature type="compositionally biased region" description="Basic and acidic residues" evidence="13">
    <location>
        <begin position="151"/>
        <end position="160"/>
    </location>
</feature>
<sequence>MPRLDNRVDNGQRTTIGKKLDVGGIEGWCRLDDTVGNHGFRGIINQASSFKLQGQLEIIATMSHSGLGAADADATGIALCPIFVTHRHLLLVTAPHSALTFPHRIFSFSPLMPAVLLSSSKSNPVAKMAAHATKSHSRVPRRRGRRPTGVHSDDEFERGAATDTDDESDDALTDSAFDSDLESGEDADTSSHAHRAVTPSTSPSPPPTDGVSMSAAQVKSFFSGQGNKNWSEMVTEDEQSGIPTIDFDQFNAEDEAQDSPRPVVSAVRDGDSLSASSASRRASTGDGQPHRRPVGMTARQAYQRRLENDPSYVPTVGEFWGHDDRLLDKDLRSLSGWWRGKWQGRGRGRGRGRGGFFGSRSDGLTPPNEEDISPVERPWNHDGFDELQRRDTARIKALRGGFRGRGISKPASTRMTSPASTATAPPPPSKELFPARPWYAMKPEHSWTKQHEAFLYNDPGSRIRGHVATYRVRLPGKAPQIVKGIRRPVKSAVASKSVSHEPDLTVHVRLPRGYVNQSEPPAESKGTPEQPATFEDTACQTAQASIEEVFTVRPELVPPPQPIPQPPPRSLELVSASLPEASISYEQPSVAAPAPVAPALRSSAVPFQPSHSSTPSLSLPPPPGITSIPSGLPMDNGQASPVAPQAVSGKVATPAFMMHEAPSEFSSSPAFGETHPATPPYPLPEFSPFGYSPYAPYYYAPEPYVAGPGYVPYGVDGQPHHMYGMMYPDGQMFSPDHGTMYPPSEAMYGPSSATAPGQGTPTAPYGVFAPPEGAFFPTQDRQAQGIYAPDGTVYFHYN</sequence>